<name>A0A1I4FFR3_9ACTN</name>
<organism evidence="1 2">
    <name type="scientific">Streptosporangium canum</name>
    <dbReference type="NCBI Taxonomy" id="324952"/>
    <lineage>
        <taxon>Bacteria</taxon>
        <taxon>Bacillati</taxon>
        <taxon>Actinomycetota</taxon>
        <taxon>Actinomycetes</taxon>
        <taxon>Streptosporangiales</taxon>
        <taxon>Streptosporangiaceae</taxon>
        <taxon>Streptosporangium</taxon>
    </lineage>
</organism>
<evidence type="ECO:0000313" key="2">
    <source>
        <dbReference type="Proteomes" id="UP000199111"/>
    </source>
</evidence>
<accession>A0A1I4FFR3</accession>
<dbReference type="Proteomes" id="UP000199111">
    <property type="component" value="Unassembled WGS sequence"/>
</dbReference>
<dbReference type="RefSeq" id="WP_093892195.1">
    <property type="nucleotide sequence ID" value="NZ_FOQY01000061.1"/>
</dbReference>
<reference evidence="2" key="1">
    <citation type="submission" date="2016-10" db="EMBL/GenBank/DDBJ databases">
        <authorList>
            <person name="Varghese N."/>
            <person name="Submissions S."/>
        </authorList>
    </citation>
    <scope>NUCLEOTIDE SEQUENCE [LARGE SCALE GENOMIC DNA]</scope>
    <source>
        <strain evidence="2">CGMCC 4.2126</strain>
    </source>
</reference>
<dbReference type="EMBL" id="FOQY01000061">
    <property type="protein sequence ID" value="SFL15767.1"/>
    <property type="molecule type" value="Genomic_DNA"/>
</dbReference>
<dbReference type="InterPro" id="IPR058595">
    <property type="entry name" value="Avidin-like"/>
</dbReference>
<proteinExistence type="predicted"/>
<keyword evidence="2" id="KW-1185">Reference proteome</keyword>
<evidence type="ECO:0000313" key="1">
    <source>
        <dbReference type="EMBL" id="SFL15767.1"/>
    </source>
</evidence>
<dbReference type="Pfam" id="PF26421">
    <property type="entry name" value="Avidin_like"/>
    <property type="match status" value="1"/>
</dbReference>
<gene>
    <name evidence="1" type="ORF">SAMN05216275_16116</name>
</gene>
<dbReference type="GeneID" id="96303716"/>
<dbReference type="AlphaFoldDB" id="A0A1I4FFR3"/>
<sequence length="120" mass="13228">MNDNDLLLNLNDRRFVMVSSTASAVDPDGPTEFTYRESGGIIWGDYTGDTVVHGRFVGTRDGDRLEITYVHLLKNGERASGQSGSRIETFPDGRLRLVEEFQFAGDDTQHVSVCAEVTGT</sequence>
<protein>
    <submittedName>
        <fullName evidence="1">Uncharacterized protein</fullName>
    </submittedName>
</protein>